<protein>
    <submittedName>
        <fullName evidence="1">Uncharacterized protein</fullName>
    </submittedName>
</protein>
<evidence type="ECO:0000313" key="1">
    <source>
        <dbReference type="EMBL" id="MBX62682.1"/>
    </source>
</evidence>
<sequence>MHTASINNNKYQLDYTMRTSNTVYELESVFPSLLSTIFDKSWISFRFIVAFRMST</sequence>
<accession>A0A2P2Q6S4</accession>
<reference evidence="1" key="1">
    <citation type="submission" date="2018-02" db="EMBL/GenBank/DDBJ databases">
        <title>Rhizophora mucronata_Transcriptome.</title>
        <authorList>
            <person name="Meera S.P."/>
            <person name="Sreeshan A."/>
            <person name="Augustine A."/>
        </authorList>
    </citation>
    <scope>NUCLEOTIDE SEQUENCE</scope>
    <source>
        <tissue evidence="1">Leaf</tissue>
    </source>
</reference>
<dbReference type="AlphaFoldDB" id="A0A2P2Q6S4"/>
<name>A0A2P2Q6S4_RHIMU</name>
<proteinExistence type="predicted"/>
<dbReference type="EMBL" id="GGEC01082198">
    <property type="protein sequence ID" value="MBX62682.1"/>
    <property type="molecule type" value="Transcribed_RNA"/>
</dbReference>
<organism evidence="1">
    <name type="scientific">Rhizophora mucronata</name>
    <name type="common">Asiatic mangrove</name>
    <dbReference type="NCBI Taxonomy" id="61149"/>
    <lineage>
        <taxon>Eukaryota</taxon>
        <taxon>Viridiplantae</taxon>
        <taxon>Streptophyta</taxon>
        <taxon>Embryophyta</taxon>
        <taxon>Tracheophyta</taxon>
        <taxon>Spermatophyta</taxon>
        <taxon>Magnoliopsida</taxon>
        <taxon>eudicotyledons</taxon>
        <taxon>Gunneridae</taxon>
        <taxon>Pentapetalae</taxon>
        <taxon>rosids</taxon>
        <taxon>fabids</taxon>
        <taxon>Malpighiales</taxon>
        <taxon>Rhizophoraceae</taxon>
        <taxon>Rhizophora</taxon>
    </lineage>
</organism>